<evidence type="ECO:0000256" key="2">
    <source>
        <dbReference type="ARBA" id="ARBA00023125"/>
    </source>
</evidence>
<dbReference type="Proteomes" id="UP000034076">
    <property type="component" value="Unassembled WGS sequence"/>
</dbReference>
<dbReference type="GO" id="GO:0003700">
    <property type="term" value="F:DNA-binding transcription factor activity"/>
    <property type="evidence" value="ECO:0007669"/>
    <property type="project" value="TreeGrafter"/>
</dbReference>
<sequence>MPKDKTETYHKIIRAAKAEFLEKGFEQASMRNIASAIGMSAAGLYRHFKDKEDLFDALIEPLMQAFAKAYAAQRKRAYRFLEDDGNMEELWMGKNDLTIFLDLMHRYYDEFRLLLCCADGTKHADFIHDFTSFEQKETLEYMEAARKKGLQVNDIKPQELHLLLSAYYTAVFEVVVHSFERAEAEHYLHTLQRFFFPGWRAVLGL</sequence>
<dbReference type="InterPro" id="IPR050109">
    <property type="entry name" value="HTH-type_TetR-like_transc_reg"/>
</dbReference>
<dbReference type="GO" id="GO:0045892">
    <property type="term" value="P:negative regulation of DNA-templated transcription"/>
    <property type="evidence" value="ECO:0007669"/>
    <property type="project" value="UniProtKB-ARBA"/>
</dbReference>
<dbReference type="Pfam" id="PF00440">
    <property type="entry name" value="TetR_N"/>
    <property type="match status" value="1"/>
</dbReference>
<dbReference type="FunFam" id="1.10.10.60:FF:000141">
    <property type="entry name" value="TetR family transcriptional regulator"/>
    <property type="match status" value="1"/>
</dbReference>
<dbReference type="InterPro" id="IPR009057">
    <property type="entry name" value="Homeodomain-like_sf"/>
</dbReference>
<dbReference type="PANTHER" id="PTHR30055">
    <property type="entry name" value="HTH-TYPE TRANSCRIPTIONAL REGULATOR RUTR"/>
    <property type="match status" value="1"/>
</dbReference>
<keyword evidence="7" id="KW-1185">Reference proteome</keyword>
<dbReference type="PANTHER" id="PTHR30055:SF234">
    <property type="entry name" value="HTH-TYPE TRANSCRIPTIONAL REGULATOR BETI"/>
    <property type="match status" value="1"/>
</dbReference>
<dbReference type="GO" id="GO:0000976">
    <property type="term" value="F:transcription cis-regulatory region binding"/>
    <property type="evidence" value="ECO:0007669"/>
    <property type="project" value="TreeGrafter"/>
</dbReference>
<dbReference type="EMBL" id="LAYJ01000102">
    <property type="protein sequence ID" value="KKI50681.1"/>
    <property type="molecule type" value="Genomic_DNA"/>
</dbReference>
<organism evidence="6 7">
    <name type="scientific">Christensenella hongkongensis</name>
    <dbReference type="NCBI Taxonomy" id="270498"/>
    <lineage>
        <taxon>Bacteria</taxon>
        <taxon>Bacillati</taxon>
        <taxon>Bacillota</taxon>
        <taxon>Clostridia</taxon>
        <taxon>Christensenellales</taxon>
        <taxon>Christensenellaceae</taxon>
        <taxon>Christensenella</taxon>
    </lineage>
</organism>
<accession>A0A0M2NI91</accession>
<evidence type="ECO:0000313" key="6">
    <source>
        <dbReference type="EMBL" id="KKI50681.1"/>
    </source>
</evidence>
<evidence type="ECO:0000256" key="1">
    <source>
        <dbReference type="ARBA" id="ARBA00023015"/>
    </source>
</evidence>
<proteinExistence type="predicted"/>
<reference evidence="6 7" key="1">
    <citation type="submission" date="2015-04" db="EMBL/GenBank/DDBJ databases">
        <title>Draft genome sequence of bacteremic isolate Catabacter hongkongensis type strain HKU16T.</title>
        <authorList>
            <person name="Lau S.K."/>
            <person name="Teng J.L."/>
            <person name="Huang Y."/>
            <person name="Curreem S.O."/>
            <person name="Tsui S.K."/>
            <person name="Woo P.C."/>
        </authorList>
    </citation>
    <scope>NUCLEOTIDE SEQUENCE [LARGE SCALE GENOMIC DNA]</scope>
    <source>
        <strain evidence="6 7">HKU16</strain>
    </source>
</reference>
<dbReference type="InterPro" id="IPR001647">
    <property type="entry name" value="HTH_TetR"/>
</dbReference>
<dbReference type="PRINTS" id="PR00455">
    <property type="entry name" value="HTHTETR"/>
</dbReference>
<dbReference type="RefSeq" id="WP_046443663.1">
    <property type="nucleotide sequence ID" value="NZ_LAYJ01000102.1"/>
</dbReference>
<evidence type="ECO:0000256" key="4">
    <source>
        <dbReference type="PROSITE-ProRule" id="PRU00335"/>
    </source>
</evidence>
<name>A0A0M2NI91_9FIRM</name>
<keyword evidence="1" id="KW-0805">Transcription regulation</keyword>
<evidence type="ECO:0000313" key="7">
    <source>
        <dbReference type="Proteomes" id="UP000034076"/>
    </source>
</evidence>
<keyword evidence="2 4" id="KW-0238">DNA-binding</keyword>
<evidence type="ECO:0000259" key="5">
    <source>
        <dbReference type="PROSITE" id="PS50977"/>
    </source>
</evidence>
<dbReference type="Gene3D" id="1.10.357.10">
    <property type="entry name" value="Tetracycline Repressor, domain 2"/>
    <property type="match status" value="1"/>
</dbReference>
<feature type="DNA-binding region" description="H-T-H motif" evidence="4">
    <location>
        <begin position="29"/>
        <end position="48"/>
    </location>
</feature>
<dbReference type="OrthoDB" id="9814200at2"/>
<feature type="domain" description="HTH tetR-type" evidence="5">
    <location>
        <begin position="6"/>
        <end position="66"/>
    </location>
</feature>
<keyword evidence="3" id="KW-0804">Transcription</keyword>
<protein>
    <submittedName>
        <fullName evidence="6">Transcriptional regulator, TetR family</fullName>
    </submittedName>
</protein>
<evidence type="ECO:0000256" key="3">
    <source>
        <dbReference type="ARBA" id="ARBA00023163"/>
    </source>
</evidence>
<dbReference type="PROSITE" id="PS50977">
    <property type="entry name" value="HTH_TETR_2"/>
    <property type="match status" value="1"/>
</dbReference>
<dbReference type="SUPFAM" id="SSF46689">
    <property type="entry name" value="Homeodomain-like"/>
    <property type="match status" value="1"/>
</dbReference>
<comment type="caution">
    <text evidence="6">The sequence shown here is derived from an EMBL/GenBank/DDBJ whole genome shotgun (WGS) entry which is preliminary data.</text>
</comment>
<dbReference type="STRING" id="270498.CHK_1796"/>
<gene>
    <name evidence="6" type="ORF">CHK_1796</name>
</gene>
<dbReference type="AlphaFoldDB" id="A0A0M2NI91"/>